<dbReference type="AlphaFoldDB" id="A0A9P8PXE9"/>
<dbReference type="Proteomes" id="UP000769528">
    <property type="component" value="Unassembled WGS sequence"/>
</dbReference>
<evidence type="ECO:0000313" key="3">
    <source>
        <dbReference type="EMBL" id="KAH3679089.1"/>
    </source>
</evidence>
<feature type="region of interest" description="Disordered" evidence="1">
    <location>
        <begin position="153"/>
        <end position="212"/>
    </location>
</feature>
<dbReference type="OrthoDB" id="10261782at2759"/>
<gene>
    <name evidence="3" type="ORF">WICMUC_001285</name>
</gene>
<dbReference type="PANTHER" id="PTHR35204:SF1">
    <property type="entry name" value="ENTEROTOXIN"/>
    <property type="match status" value="1"/>
</dbReference>
<accession>A0A9P8PXE9</accession>
<protein>
    <submittedName>
        <fullName evidence="3">Uncharacterized protein</fullName>
    </submittedName>
</protein>
<keyword evidence="4" id="KW-1185">Reference proteome</keyword>
<feature type="transmembrane region" description="Helical" evidence="2">
    <location>
        <begin position="37"/>
        <end position="58"/>
    </location>
</feature>
<sequence>MWGLSNVTKYFEQRYISLEESLQLDKPNYFLKNWKKIIIIPLLVVIIILTSILLSLFAKTSTFENDIIIIPTPKNFQRLVEPIDLLNASAIFNTIENALSPKSSQINPVGVSFIPGIIPKGVLLFHGNDNGEVPEGLQWISFDSEFSYNFIANRPFGPGGPPNGPPPYGGPPGAPPGGPPDGPPFDHFNDSKNFTHGPPDSHKHGRIHGNTPSLLTFQSDRDLNIIFLDGSSAAKTTTGEMDQQLILAKLPQDEHVDERESSEIICRWARSFGFDGIIRLEVSYEGIICDFKDLNLINNVTLSSTDSILSESTKNNTEYQHLKDRIEAFSAFESIQAGVNHELGDPRILLDYRGYQTPLNKTYINPDTYLRRINNISQDLQFEIIESLENFQTIDPYKGTNWKIITNEIISKFSPFLQLINQTYTQSSQTISSIDGNDQENTRELIESIENLFIISTNFVQRFKHNTSITLDEAKAQAIYQYSHPLSPITTNPEILIWSSITKITDNIVSAVFQSFEFSRKIINHYYSTGNYEMLELREELNQLSQDFKSLLNDLNWTSFYQCKELCSFNQVCYTPSWGPSPLGFGFENDIDLNELGLYRDSFGKLRISNELRCLDYKTILERKFSQEKSNETHIGRH</sequence>
<evidence type="ECO:0000256" key="1">
    <source>
        <dbReference type="SAM" id="MobiDB-lite"/>
    </source>
</evidence>
<dbReference type="EMBL" id="JAEUBF010000390">
    <property type="protein sequence ID" value="KAH3679089.1"/>
    <property type="molecule type" value="Genomic_DNA"/>
</dbReference>
<evidence type="ECO:0000256" key="2">
    <source>
        <dbReference type="SAM" id="Phobius"/>
    </source>
</evidence>
<proteinExistence type="predicted"/>
<reference evidence="3" key="1">
    <citation type="journal article" date="2021" name="Open Biol.">
        <title>Shared evolutionary footprints suggest mitochondrial oxidative damage underlies multiple complex I losses in fungi.</title>
        <authorList>
            <person name="Schikora-Tamarit M.A."/>
            <person name="Marcet-Houben M."/>
            <person name="Nosek J."/>
            <person name="Gabaldon T."/>
        </authorList>
    </citation>
    <scope>NUCLEOTIDE SEQUENCE</scope>
    <source>
        <strain evidence="3">CBS6341</strain>
    </source>
</reference>
<keyword evidence="2" id="KW-0472">Membrane</keyword>
<evidence type="ECO:0000313" key="4">
    <source>
        <dbReference type="Proteomes" id="UP000769528"/>
    </source>
</evidence>
<name>A0A9P8PXE9_9ASCO</name>
<comment type="caution">
    <text evidence="3">The sequence shown here is derived from an EMBL/GenBank/DDBJ whole genome shotgun (WGS) entry which is preliminary data.</text>
</comment>
<keyword evidence="2" id="KW-0812">Transmembrane</keyword>
<feature type="compositionally biased region" description="Pro residues" evidence="1">
    <location>
        <begin position="158"/>
        <end position="183"/>
    </location>
</feature>
<dbReference type="PANTHER" id="PTHR35204">
    <property type="entry name" value="YALI0A21131P"/>
    <property type="match status" value="1"/>
</dbReference>
<reference evidence="3" key="2">
    <citation type="submission" date="2021-01" db="EMBL/GenBank/DDBJ databases">
        <authorList>
            <person name="Schikora-Tamarit M.A."/>
        </authorList>
    </citation>
    <scope>NUCLEOTIDE SEQUENCE</scope>
    <source>
        <strain evidence="3">CBS6341</strain>
    </source>
</reference>
<dbReference type="InterPro" id="IPR038921">
    <property type="entry name" value="YOR389W-like"/>
</dbReference>
<organism evidence="3 4">
    <name type="scientific">Wickerhamomyces mucosus</name>
    <dbReference type="NCBI Taxonomy" id="1378264"/>
    <lineage>
        <taxon>Eukaryota</taxon>
        <taxon>Fungi</taxon>
        <taxon>Dikarya</taxon>
        <taxon>Ascomycota</taxon>
        <taxon>Saccharomycotina</taxon>
        <taxon>Saccharomycetes</taxon>
        <taxon>Phaffomycetales</taxon>
        <taxon>Wickerhamomycetaceae</taxon>
        <taxon>Wickerhamomyces</taxon>
    </lineage>
</organism>
<keyword evidence="2" id="KW-1133">Transmembrane helix</keyword>